<dbReference type="InterPro" id="IPR054491">
    <property type="entry name" value="MGH1-like_GH"/>
</dbReference>
<accession>A0A8H8RZH8</accession>
<dbReference type="Proteomes" id="UP000462212">
    <property type="component" value="Unassembled WGS sequence"/>
</dbReference>
<dbReference type="Gene3D" id="2.60.120.260">
    <property type="entry name" value="Galactose-binding domain-like"/>
    <property type="match status" value="1"/>
</dbReference>
<dbReference type="SUPFAM" id="SSF48208">
    <property type="entry name" value="Six-hairpin glycosidases"/>
    <property type="match status" value="1"/>
</dbReference>
<dbReference type="SUPFAM" id="SSF49785">
    <property type="entry name" value="Galactose-binding domain-like"/>
    <property type="match status" value="1"/>
</dbReference>
<dbReference type="InterPro" id="IPR012341">
    <property type="entry name" value="6hp_glycosidase-like_sf"/>
</dbReference>
<keyword evidence="4" id="KW-1185">Reference proteome</keyword>
<evidence type="ECO:0000259" key="2">
    <source>
        <dbReference type="Pfam" id="PF22422"/>
    </source>
</evidence>
<protein>
    <recommendedName>
        <fullName evidence="2">Mannosylglycerate hydrolase MGH1-like glycoside hydrolase domain-containing protein</fullName>
    </recommendedName>
</protein>
<feature type="signal peptide" evidence="1">
    <location>
        <begin position="1"/>
        <end position="26"/>
    </location>
</feature>
<evidence type="ECO:0000313" key="3">
    <source>
        <dbReference type="EMBL" id="TVY44992.1"/>
    </source>
</evidence>
<evidence type="ECO:0000256" key="1">
    <source>
        <dbReference type="SAM" id="SignalP"/>
    </source>
</evidence>
<organism evidence="3 4">
    <name type="scientific">Lachnellula subtilissima</name>
    <dbReference type="NCBI Taxonomy" id="602034"/>
    <lineage>
        <taxon>Eukaryota</taxon>
        <taxon>Fungi</taxon>
        <taxon>Dikarya</taxon>
        <taxon>Ascomycota</taxon>
        <taxon>Pezizomycotina</taxon>
        <taxon>Leotiomycetes</taxon>
        <taxon>Helotiales</taxon>
        <taxon>Lachnaceae</taxon>
        <taxon>Lachnellula</taxon>
    </lineage>
</organism>
<dbReference type="GO" id="GO:0003824">
    <property type="term" value="F:catalytic activity"/>
    <property type="evidence" value="ECO:0007669"/>
    <property type="project" value="UniProtKB-ARBA"/>
</dbReference>
<dbReference type="Gene3D" id="1.50.10.10">
    <property type="match status" value="1"/>
</dbReference>
<dbReference type="GO" id="GO:0005975">
    <property type="term" value="P:carbohydrate metabolic process"/>
    <property type="evidence" value="ECO:0007669"/>
    <property type="project" value="InterPro"/>
</dbReference>
<proteinExistence type="predicted"/>
<gene>
    <name evidence="3" type="ORF">LSUB1_G000289</name>
</gene>
<dbReference type="InterPro" id="IPR008979">
    <property type="entry name" value="Galactose-bd-like_sf"/>
</dbReference>
<comment type="caution">
    <text evidence="3">The sequence shown here is derived from an EMBL/GenBank/DDBJ whole genome shotgun (WGS) entry which is preliminary data.</text>
</comment>
<feature type="domain" description="Mannosylglycerate hydrolase MGH1-like glycoside hydrolase" evidence="2">
    <location>
        <begin position="112"/>
        <end position="386"/>
    </location>
</feature>
<evidence type="ECO:0000313" key="4">
    <source>
        <dbReference type="Proteomes" id="UP000462212"/>
    </source>
</evidence>
<dbReference type="OrthoDB" id="5382128at2759"/>
<keyword evidence="1" id="KW-0732">Signal</keyword>
<dbReference type="EMBL" id="QGMJ01000024">
    <property type="protein sequence ID" value="TVY44992.1"/>
    <property type="molecule type" value="Genomic_DNA"/>
</dbReference>
<dbReference type="InterPro" id="IPR008928">
    <property type="entry name" value="6-hairpin_glycosidase_sf"/>
</dbReference>
<dbReference type="Pfam" id="PF22422">
    <property type="entry name" value="MGH1-like_GH"/>
    <property type="match status" value="1"/>
</dbReference>
<dbReference type="AlphaFoldDB" id="A0A8H8RZH8"/>
<feature type="chain" id="PRO_5034592726" description="Mannosylglycerate hydrolase MGH1-like glycoside hydrolase domain-containing protein" evidence="1">
    <location>
        <begin position="27"/>
        <end position="766"/>
    </location>
</feature>
<reference evidence="3 4" key="1">
    <citation type="submission" date="2018-05" db="EMBL/GenBank/DDBJ databases">
        <title>Genome sequencing and assembly of the regulated plant pathogen Lachnellula willkommii and related sister species for the development of diagnostic species identification markers.</title>
        <authorList>
            <person name="Giroux E."/>
            <person name="Bilodeau G."/>
        </authorList>
    </citation>
    <scope>NUCLEOTIDE SEQUENCE [LARGE SCALE GENOMIC DNA]</scope>
    <source>
        <strain evidence="3 4">CBS 197.66</strain>
    </source>
</reference>
<sequence length="766" mass="85036">MESVSRLRWSIILASFVLFVSQLCLAQAPPQPEYIGTNGTSFLDHETPISQFWGKTFLRENIPFIEIPDKTIQDVYYYRWSSLQRHLRYTVAGTGYILTEFCQPVGYAQALNTINAAAGHQIDEARWLRGKFYVDDYIQAYTCGPGNTTQYTDWIPDALYRRAKVDGDKQFAINQLADMARLWGMWDYTFDTNAGLYYFTPNFDAQEYSLPGFVVAPTGNDKLQYDGPDTYRPSLNAYMVANARAIAAVGNYAGNSEVESMFTLIGSNLEAAMNRHLWSPDQEFYVDVIRPNNPDLKPISGREEVVLYPYRFGIGLESNHSRAALALFDPQGFQAPYGPTSLETRNQYYTAQKPTGYCCFWQGQSWPYSTAHILKSLAAIYRSPNSPITADQYHYDHSTNNDDVISGLLGIVPQSNHSLLVSPIMPKDWTFFAIENFAYHGHLITVLYDAYGERYRCGSNFCLFLDGKQIVSKNLTSPIHELISLRTAPISSAIPVNIAANPNGLGHYPMADASYTFYADNPYKAIDGYLFYDDIPDNRWTNYRSNSLNDTLQVTFARPRTISSVTLALYSDVARGGGVDVPAAIEIYGSSGLIAYLTNSTFLPNDRNTFSFKETKTSYVAVNLFNRPNKAVGVCELEVWTPPIPGPTYYAVDSLLTNAAVVKDAAASIGSVVGQLAPESVVAFSGIESAGGKARLALSYSNVGSTAVNIDVKVNQVRRITLSLGGTKGIYDLEMVEGLDLEAGMNFVTFLGGSSQLRIESIETEN</sequence>
<name>A0A8H8RZH8_9HELO</name>